<keyword evidence="5" id="KW-0378">Hydrolase</keyword>
<dbReference type="AlphaFoldDB" id="A0A7X6BNF7"/>
<dbReference type="PANTHER" id="PTHR45726">
    <property type="entry name" value="LEUKOTRIENE A-4 HYDROLASE"/>
    <property type="match status" value="1"/>
</dbReference>
<dbReference type="Pfam" id="PF01433">
    <property type="entry name" value="Peptidase_M1"/>
    <property type="match status" value="1"/>
</dbReference>
<protein>
    <submittedName>
        <fullName evidence="5">Aminopeptidase N</fullName>
    </submittedName>
</protein>
<keyword evidence="5" id="KW-0031">Aminopeptidase</keyword>
<keyword evidence="2" id="KW-0862">Zinc</keyword>
<keyword evidence="3" id="KW-0732">Signal</keyword>
<dbReference type="Gene3D" id="2.60.40.1730">
    <property type="entry name" value="tricorn interacting facor f3 domain"/>
    <property type="match status" value="1"/>
</dbReference>
<dbReference type="CDD" id="cd09603">
    <property type="entry name" value="M1_APN_like"/>
    <property type="match status" value="1"/>
</dbReference>
<name>A0A7X6BNF7_9CAUL</name>
<comment type="cofactor">
    <cofactor evidence="2">
        <name>Zn(2+)</name>
        <dbReference type="ChEBI" id="CHEBI:29105"/>
    </cofactor>
    <text evidence="2">Binds 1 zinc ion per subunit.</text>
</comment>
<dbReference type="InterPro" id="IPR014782">
    <property type="entry name" value="Peptidase_M1_dom"/>
</dbReference>
<evidence type="ECO:0000259" key="4">
    <source>
        <dbReference type="Pfam" id="PF01433"/>
    </source>
</evidence>
<dbReference type="EMBL" id="JAATJM010000001">
    <property type="protein sequence ID" value="NJC41362.1"/>
    <property type="molecule type" value="Genomic_DNA"/>
</dbReference>
<feature type="domain" description="Peptidase M1 membrane alanine aminopeptidase" evidence="4">
    <location>
        <begin position="328"/>
        <end position="445"/>
    </location>
</feature>
<evidence type="ECO:0000256" key="3">
    <source>
        <dbReference type="SAM" id="SignalP"/>
    </source>
</evidence>
<feature type="chain" id="PRO_5031183954" evidence="3">
    <location>
        <begin position="25"/>
        <end position="581"/>
    </location>
</feature>
<dbReference type="Proteomes" id="UP000587415">
    <property type="component" value="Unassembled WGS sequence"/>
</dbReference>
<accession>A0A7X6BNF7</accession>
<dbReference type="GO" id="GO:0004177">
    <property type="term" value="F:aminopeptidase activity"/>
    <property type="evidence" value="ECO:0007669"/>
    <property type="project" value="UniProtKB-KW"/>
</dbReference>
<gene>
    <name evidence="5" type="ORF">GGQ87_001620</name>
</gene>
<dbReference type="InterPro" id="IPR027268">
    <property type="entry name" value="Peptidase_M4/M1_CTD_sf"/>
</dbReference>
<dbReference type="InterPro" id="IPR042097">
    <property type="entry name" value="Aminopeptidase_N-like_N_sf"/>
</dbReference>
<feature type="active site" description="Proton acceptor" evidence="1">
    <location>
        <position position="338"/>
    </location>
</feature>
<dbReference type="Gene3D" id="1.10.390.10">
    <property type="entry name" value="Neutral Protease Domain 2"/>
    <property type="match status" value="1"/>
</dbReference>
<dbReference type="GO" id="GO:0008237">
    <property type="term" value="F:metallopeptidase activity"/>
    <property type="evidence" value="ECO:0007669"/>
    <property type="project" value="InterPro"/>
</dbReference>
<keyword evidence="5" id="KW-0645">Protease</keyword>
<dbReference type="PANTHER" id="PTHR45726:SF3">
    <property type="entry name" value="LEUKOTRIENE A-4 HYDROLASE"/>
    <property type="match status" value="1"/>
</dbReference>
<feature type="binding site" evidence="2">
    <location>
        <position position="337"/>
    </location>
    <ligand>
        <name>Zn(2+)</name>
        <dbReference type="ChEBI" id="CHEBI:29105"/>
        <note>catalytic</note>
    </ligand>
</feature>
<dbReference type="SUPFAM" id="SSF55486">
    <property type="entry name" value="Metalloproteases ('zincins'), catalytic domain"/>
    <property type="match status" value="1"/>
</dbReference>
<keyword evidence="6" id="KW-1185">Reference proteome</keyword>
<organism evidence="5 6">
    <name type="scientific">Brevundimonas alba</name>
    <dbReference type="NCBI Taxonomy" id="74314"/>
    <lineage>
        <taxon>Bacteria</taxon>
        <taxon>Pseudomonadati</taxon>
        <taxon>Pseudomonadota</taxon>
        <taxon>Alphaproteobacteria</taxon>
        <taxon>Caulobacterales</taxon>
        <taxon>Caulobacteraceae</taxon>
        <taxon>Brevundimonas</taxon>
    </lineage>
</organism>
<proteinExistence type="predicted"/>
<evidence type="ECO:0000256" key="2">
    <source>
        <dbReference type="PIRSR" id="PIRSR634015-3"/>
    </source>
</evidence>
<reference evidence="5 6" key="1">
    <citation type="submission" date="2020-03" db="EMBL/GenBank/DDBJ databases">
        <title>Genomic Encyclopedia of Type Strains, Phase IV (KMG-IV): sequencing the most valuable type-strain genomes for metagenomic binning, comparative biology and taxonomic classification.</title>
        <authorList>
            <person name="Goeker M."/>
        </authorList>
    </citation>
    <scope>NUCLEOTIDE SEQUENCE [LARGE SCALE GENOMIC DNA]</scope>
    <source>
        <strain evidence="5 6">DSM 4736</strain>
    </source>
</reference>
<feature type="binding site" evidence="2">
    <location>
        <position position="360"/>
    </location>
    <ligand>
        <name>Zn(2+)</name>
        <dbReference type="ChEBI" id="CHEBI:29105"/>
        <note>catalytic</note>
    </ligand>
</feature>
<evidence type="ECO:0000256" key="1">
    <source>
        <dbReference type="PIRSR" id="PIRSR634015-1"/>
    </source>
</evidence>
<dbReference type="SUPFAM" id="SSF63737">
    <property type="entry name" value="Leukotriene A4 hydrolase N-terminal domain"/>
    <property type="match status" value="1"/>
</dbReference>
<feature type="binding site" evidence="2">
    <location>
        <position position="341"/>
    </location>
    <ligand>
        <name>Zn(2+)</name>
        <dbReference type="ChEBI" id="CHEBI:29105"/>
        <note>catalytic</note>
    </ligand>
</feature>
<keyword evidence="2" id="KW-0479">Metal-binding</keyword>
<sequence length="581" mass="64924">MLRTFGRAVAMTSVLALMATAAVAQDRNAAGGPQASAFTLETDQPRTPEQEAVRFDKADVSITVLPEDKAMRGVTVLDFTVLSPVEALVVELDALFDVSDVQVDGQTIPRDRWSNPEGRMTIQLPRPLAAGETTALRIAYGGHPHTARRAPWNGGWVWATAPGGEPWIGTAVQLDGCDLIFPCIDNSNAEPGRVDLHLTAPSNLVAPGNGVFQGKTDNGDGTTTWNWTIGDPNIYAVNVNVGPFEEVSGEYRSRFGNVIPMHYWHLKSDKPEDVQRLFAEFPQMLDFFEAYVGPFPFGGEKMGVVETPYLGMEHQTLNAYGNGYAIEERGYDELLQHEFSHEWFANQLTNWNADDMWLHEGLGSYMQPLFAGWLRGDRYMQRELADQRDGLINRAPVVSRRAQTVDDVYNRPTGPGGDIYSKGSLIAHTLRMTMGDRDFFEALRILVYGRPDPAPGNFRPVTRSTPEYNRIVNEVTGRNYDWFFNAYLYEASLPVLQQSRDGDRLNLEWQTPAGVFPMPLEVEVNGRVRELDMRDGRGSIDTPPGAIVRIDPENKVLRQLDAVDALQAYERAQRDRQRASQ</sequence>
<evidence type="ECO:0000313" key="6">
    <source>
        <dbReference type="Proteomes" id="UP000587415"/>
    </source>
</evidence>
<feature type="signal peptide" evidence="3">
    <location>
        <begin position="1"/>
        <end position="24"/>
    </location>
</feature>
<dbReference type="GO" id="GO:0008270">
    <property type="term" value="F:zinc ion binding"/>
    <property type="evidence" value="ECO:0007669"/>
    <property type="project" value="InterPro"/>
</dbReference>
<evidence type="ECO:0000313" key="5">
    <source>
        <dbReference type="EMBL" id="NJC41362.1"/>
    </source>
</evidence>
<comment type="caution">
    <text evidence="5">The sequence shown here is derived from an EMBL/GenBank/DDBJ whole genome shotgun (WGS) entry which is preliminary data.</text>
</comment>
<feature type="active site" description="Proton donor" evidence="1">
    <location>
        <position position="420"/>
    </location>
</feature>
<dbReference type="InterPro" id="IPR034015">
    <property type="entry name" value="M1_LTA4H"/>
</dbReference>